<dbReference type="CDD" id="cd08992">
    <property type="entry name" value="GH117"/>
    <property type="match status" value="1"/>
</dbReference>
<reference evidence="2" key="1">
    <citation type="submission" date="2021-01" db="EMBL/GenBank/DDBJ databases">
        <title>Modified the classification status of verrucomicrobia.</title>
        <authorList>
            <person name="Feng X."/>
        </authorList>
    </citation>
    <scope>NUCLEOTIDE SEQUENCE</scope>
    <source>
        <strain evidence="2">KCTC 13126</strain>
    </source>
</reference>
<keyword evidence="3" id="KW-1185">Reference proteome</keyword>
<dbReference type="RefSeq" id="WP_200354266.1">
    <property type="nucleotide sequence ID" value="NZ_JAENIL010000006.1"/>
</dbReference>
<name>A0A934VQ12_9BACT</name>
<dbReference type="InterPro" id="IPR023296">
    <property type="entry name" value="Glyco_hydro_beta-prop_sf"/>
</dbReference>
<sequence>MKFFHFVFSVLCACSLANAKAESAFPARLPEEKPQDRALSSAMHRFYDEWEGKEDYSKELYTAFKYTKLEGFEDIPNFSRRDPTKVIRIDGVYHVWYTGRKTEHAPVGAKATDTIPATDWDLADIWHATSKDGYVWEEQGVAVSRPPEGVYGHRTICTPDILIWEGRYYLYFQAYKDFSYPWGQIYCPVSVAHSDSPYGPWTFVEEPVVWPGEKEDWDNVKINDPYPIVYQDKIYLYYKGAPVERGHEFIKRMQGVVTAESPLGPFLKSPLNPIFNSGHETALFPYREGVAAIVSLDGPEKNTIQWSPDGENFKIVSHVMTPPIAPGAFVPDAFVGNGDGRGITWGLCHINPDGGGATSESILARFDCDLSLDADREYFKRSNLRFGEDTYFNNPFVVGAKLKKQIARDQKKVDTDTLERSQ</sequence>
<dbReference type="EMBL" id="JAENIL010000006">
    <property type="protein sequence ID" value="MBK1876049.1"/>
    <property type="molecule type" value="Genomic_DNA"/>
</dbReference>
<evidence type="ECO:0008006" key="4">
    <source>
        <dbReference type="Google" id="ProtNLM"/>
    </source>
</evidence>
<dbReference type="Proteomes" id="UP000617628">
    <property type="component" value="Unassembled WGS sequence"/>
</dbReference>
<dbReference type="AlphaFoldDB" id="A0A934VQ12"/>
<comment type="caution">
    <text evidence="2">The sequence shown here is derived from an EMBL/GenBank/DDBJ whole genome shotgun (WGS) entry which is preliminary data.</text>
</comment>
<evidence type="ECO:0000256" key="1">
    <source>
        <dbReference type="SAM" id="SignalP"/>
    </source>
</evidence>
<proteinExistence type="predicted"/>
<feature type="signal peptide" evidence="1">
    <location>
        <begin position="1"/>
        <end position="19"/>
    </location>
</feature>
<dbReference type="Gene3D" id="2.115.10.20">
    <property type="entry name" value="Glycosyl hydrolase domain, family 43"/>
    <property type="match status" value="1"/>
</dbReference>
<organism evidence="2 3">
    <name type="scientific">Pelagicoccus mobilis</name>
    <dbReference type="NCBI Taxonomy" id="415221"/>
    <lineage>
        <taxon>Bacteria</taxon>
        <taxon>Pseudomonadati</taxon>
        <taxon>Verrucomicrobiota</taxon>
        <taxon>Opitutia</taxon>
        <taxon>Puniceicoccales</taxon>
        <taxon>Pelagicoccaceae</taxon>
        <taxon>Pelagicoccus</taxon>
    </lineage>
</organism>
<dbReference type="SUPFAM" id="SSF75005">
    <property type="entry name" value="Arabinanase/levansucrase/invertase"/>
    <property type="match status" value="1"/>
</dbReference>
<evidence type="ECO:0000313" key="2">
    <source>
        <dbReference type="EMBL" id="MBK1876049.1"/>
    </source>
</evidence>
<gene>
    <name evidence="2" type="ORF">JIN87_04160</name>
</gene>
<feature type="chain" id="PRO_5038038903" description="Glycoside hydrolase" evidence="1">
    <location>
        <begin position="20"/>
        <end position="422"/>
    </location>
</feature>
<evidence type="ECO:0000313" key="3">
    <source>
        <dbReference type="Proteomes" id="UP000617628"/>
    </source>
</evidence>
<accession>A0A934VQ12</accession>
<keyword evidence="1" id="KW-0732">Signal</keyword>
<protein>
    <recommendedName>
        <fullName evidence="4">Glycoside hydrolase</fullName>
    </recommendedName>
</protein>